<gene>
    <name evidence="2" type="ORF">HBF25_15965</name>
</gene>
<protein>
    <submittedName>
        <fullName evidence="2">DUF2599 domain-containing protein</fullName>
    </submittedName>
</protein>
<sequence length="160" mass="17379">MSEPSSTTRRRRHVAMAGVLIAMLLAIAHTAVATPPSAVKGGHIQELNCNPYILSGEWILRTDGDNAGQWSLSLTPSSCGRQITRTAEFAHMFDEVVTKFGDSRYFTNPRGMKDQLQCHLDNASGNNTWNLEPHRPDVGLTATKAAQCNPSKATLFTPAG</sequence>
<accession>A0A7X5ZJL8</accession>
<dbReference type="RefSeq" id="WP_166950131.1">
    <property type="nucleotide sequence ID" value="NZ_JAARLZ010000009.1"/>
</dbReference>
<evidence type="ECO:0000256" key="1">
    <source>
        <dbReference type="SAM" id="SignalP"/>
    </source>
</evidence>
<feature type="signal peptide" evidence="1">
    <location>
        <begin position="1"/>
        <end position="33"/>
    </location>
</feature>
<organism evidence="2 3">
    <name type="scientific">Luteibacter anthropi</name>
    <dbReference type="NCBI Taxonomy" id="564369"/>
    <lineage>
        <taxon>Bacteria</taxon>
        <taxon>Pseudomonadati</taxon>
        <taxon>Pseudomonadota</taxon>
        <taxon>Gammaproteobacteria</taxon>
        <taxon>Lysobacterales</taxon>
        <taxon>Rhodanobacteraceae</taxon>
        <taxon>Luteibacter</taxon>
    </lineage>
</organism>
<dbReference type="Proteomes" id="UP000490980">
    <property type="component" value="Unassembled WGS sequence"/>
</dbReference>
<keyword evidence="3" id="KW-1185">Reference proteome</keyword>
<comment type="caution">
    <text evidence="2">The sequence shown here is derived from an EMBL/GenBank/DDBJ whole genome shotgun (WGS) entry which is preliminary data.</text>
</comment>
<dbReference type="AlphaFoldDB" id="A0A7X5ZJL8"/>
<dbReference type="Pfam" id="PF10783">
    <property type="entry name" value="DUF2599"/>
    <property type="match status" value="1"/>
</dbReference>
<dbReference type="InterPro" id="IPR019719">
    <property type="entry name" value="DUF2599"/>
</dbReference>
<keyword evidence="1" id="KW-0732">Signal</keyword>
<evidence type="ECO:0000313" key="3">
    <source>
        <dbReference type="Proteomes" id="UP000490980"/>
    </source>
</evidence>
<dbReference type="EMBL" id="JAARLZ010000009">
    <property type="protein sequence ID" value="NII07880.1"/>
    <property type="molecule type" value="Genomic_DNA"/>
</dbReference>
<evidence type="ECO:0000313" key="2">
    <source>
        <dbReference type="EMBL" id="NII07880.1"/>
    </source>
</evidence>
<proteinExistence type="predicted"/>
<feature type="chain" id="PRO_5030558564" evidence="1">
    <location>
        <begin position="34"/>
        <end position="160"/>
    </location>
</feature>
<name>A0A7X5ZJL8_9GAMM</name>
<reference evidence="2 3" key="1">
    <citation type="submission" date="2020-03" db="EMBL/GenBank/DDBJ databases">
        <authorList>
            <person name="Lai Q."/>
        </authorList>
    </citation>
    <scope>NUCLEOTIDE SEQUENCE [LARGE SCALE GENOMIC DNA]</scope>
    <source>
        <strain evidence="2 3">CCUG 25036</strain>
    </source>
</reference>